<comment type="subcellular location">
    <subcellularLocation>
        <location evidence="1">Cell membrane</location>
        <topology evidence="1">Multi-pass membrane protein</topology>
    </subcellularLocation>
</comment>
<dbReference type="EMBL" id="RHIB01000002">
    <property type="protein sequence ID" value="RNA67937.1"/>
    <property type="molecule type" value="Genomic_DNA"/>
</dbReference>
<keyword evidence="4 7" id="KW-0812">Transmembrane</keyword>
<keyword evidence="6 7" id="KW-0472">Membrane</keyword>
<feature type="domain" description="YetF C-terminal" evidence="8">
    <location>
        <begin position="85"/>
        <end position="218"/>
    </location>
</feature>
<dbReference type="Proteomes" id="UP000278746">
    <property type="component" value="Unassembled WGS sequence"/>
</dbReference>
<dbReference type="RefSeq" id="WP_122899842.1">
    <property type="nucleotide sequence ID" value="NZ_RHIB01000002.1"/>
</dbReference>
<evidence type="ECO:0000256" key="2">
    <source>
        <dbReference type="ARBA" id="ARBA00006448"/>
    </source>
</evidence>
<evidence type="ECO:0000313" key="9">
    <source>
        <dbReference type="EMBL" id="RNA67937.1"/>
    </source>
</evidence>
<keyword evidence="5 7" id="KW-1133">Transmembrane helix</keyword>
<evidence type="ECO:0000256" key="5">
    <source>
        <dbReference type="ARBA" id="ARBA00022989"/>
    </source>
</evidence>
<dbReference type="Pfam" id="PF04239">
    <property type="entry name" value="DUF421"/>
    <property type="match status" value="1"/>
</dbReference>
<reference evidence="9 10" key="1">
    <citation type="submission" date="2018-10" db="EMBL/GenBank/DDBJ databases">
        <title>Bacillus Keqinensis sp. nov., a moderately halophilic bacterium isolated from a saline-alkaline lake.</title>
        <authorList>
            <person name="Wang H."/>
        </authorList>
    </citation>
    <scope>NUCLEOTIDE SEQUENCE [LARGE SCALE GENOMIC DNA]</scope>
    <source>
        <strain evidence="9 10">KQ-3</strain>
    </source>
</reference>
<dbReference type="GO" id="GO:0005886">
    <property type="term" value="C:plasma membrane"/>
    <property type="evidence" value="ECO:0007669"/>
    <property type="project" value="UniProtKB-SubCell"/>
</dbReference>
<proteinExistence type="inferred from homology"/>
<evidence type="ECO:0000256" key="6">
    <source>
        <dbReference type="ARBA" id="ARBA00023136"/>
    </source>
</evidence>
<protein>
    <submittedName>
        <fullName evidence="9">DUF421 domain-containing protein</fullName>
    </submittedName>
</protein>
<dbReference type="AlphaFoldDB" id="A0A3M7TRP5"/>
<dbReference type="InterPro" id="IPR007353">
    <property type="entry name" value="DUF421"/>
</dbReference>
<accession>A0A3M7TRP5</accession>
<keyword evidence="10" id="KW-1185">Reference proteome</keyword>
<feature type="transmembrane region" description="Helical" evidence="7">
    <location>
        <begin position="6"/>
        <end position="26"/>
    </location>
</feature>
<evidence type="ECO:0000313" key="10">
    <source>
        <dbReference type="Proteomes" id="UP000278746"/>
    </source>
</evidence>
<name>A0A3M7TRP5_9BACI</name>
<evidence type="ECO:0000256" key="4">
    <source>
        <dbReference type="ARBA" id="ARBA00022692"/>
    </source>
</evidence>
<dbReference type="Gene3D" id="3.30.240.20">
    <property type="entry name" value="bsu07140 like domains"/>
    <property type="match status" value="2"/>
</dbReference>
<dbReference type="PANTHER" id="PTHR34582">
    <property type="entry name" value="UPF0702 TRANSMEMBRANE PROTEIN YCAP"/>
    <property type="match status" value="1"/>
</dbReference>
<dbReference type="PANTHER" id="PTHR34582:SF6">
    <property type="entry name" value="UPF0702 TRANSMEMBRANE PROTEIN YCAP"/>
    <property type="match status" value="1"/>
</dbReference>
<comment type="caution">
    <text evidence="9">The sequence shown here is derived from an EMBL/GenBank/DDBJ whole genome shotgun (WGS) entry which is preliminary data.</text>
</comment>
<gene>
    <name evidence="9" type="ORF">EBO34_14680</name>
</gene>
<organism evidence="9 10">
    <name type="scientific">Alteribacter keqinensis</name>
    <dbReference type="NCBI Taxonomy" id="2483800"/>
    <lineage>
        <taxon>Bacteria</taxon>
        <taxon>Bacillati</taxon>
        <taxon>Bacillota</taxon>
        <taxon>Bacilli</taxon>
        <taxon>Bacillales</taxon>
        <taxon>Bacillaceae</taxon>
        <taxon>Alteribacter</taxon>
    </lineage>
</organism>
<comment type="similarity">
    <text evidence="2">Belongs to the UPF0702 family.</text>
</comment>
<keyword evidence="3" id="KW-1003">Cell membrane</keyword>
<evidence type="ECO:0000256" key="3">
    <source>
        <dbReference type="ARBA" id="ARBA00022475"/>
    </source>
</evidence>
<evidence type="ECO:0000256" key="7">
    <source>
        <dbReference type="SAM" id="Phobius"/>
    </source>
</evidence>
<dbReference type="OrthoDB" id="9778331at2"/>
<evidence type="ECO:0000259" key="8">
    <source>
        <dbReference type="Pfam" id="PF04239"/>
    </source>
</evidence>
<dbReference type="InterPro" id="IPR023090">
    <property type="entry name" value="UPF0702_alpha/beta_dom_sf"/>
</dbReference>
<evidence type="ECO:0000256" key="1">
    <source>
        <dbReference type="ARBA" id="ARBA00004651"/>
    </source>
</evidence>
<sequence length="240" mass="26632">METVSEIFLVLGRIITILPLLLLITLFMGRRAIGELPVFDFLIIITLGAVVGADIADPNIKHLPTAIAIVAIGILQRLVSSWKIKNRKIGRFATFEPLIVVKDGKFIPKNLKKIRFSIDNILQMLREKGVFDLSEVDTAIVEANGAVSVFKKPAKHPVTNEDMNISKLHSSISYPLIIEGIVYPSVLDNLEIPRNWLSKELEKHGIIGTENIFFASVNDQAELHISLKNESTGSSPTIHH</sequence>